<comment type="caution">
    <text evidence="3">The sequence shown here is derived from an EMBL/GenBank/DDBJ whole genome shotgun (WGS) entry which is preliminary data.</text>
</comment>
<dbReference type="RefSeq" id="WP_209902396.1">
    <property type="nucleotide sequence ID" value="NZ_BAAAJW010000033.1"/>
</dbReference>
<dbReference type="GO" id="GO:0003677">
    <property type="term" value="F:DNA binding"/>
    <property type="evidence" value="ECO:0007669"/>
    <property type="project" value="UniProtKB-KW"/>
</dbReference>
<organism evidence="3 4">
    <name type="scientific">Brachybacterium sacelli</name>
    <dbReference type="NCBI Taxonomy" id="173364"/>
    <lineage>
        <taxon>Bacteria</taxon>
        <taxon>Bacillati</taxon>
        <taxon>Actinomycetota</taxon>
        <taxon>Actinomycetes</taxon>
        <taxon>Micrococcales</taxon>
        <taxon>Dermabacteraceae</taxon>
        <taxon>Brachybacterium</taxon>
    </lineage>
</organism>
<proteinExistence type="predicted"/>
<dbReference type="Gene3D" id="1.10.10.10">
    <property type="entry name" value="Winged helix-like DNA-binding domain superfamily/Winged helix DNA-binding domain"/>
    <property type="match status" value="1"/>
</dbReference>
<protein>
    <submittedName>
        <fullName evidence="3">DNA-binding MarR family transcriptional regulator</fullName>
    </submittedName>
</protein>
<feature type="region of interest" description="Disordered" evidence="1">
    <location>
        <begin position="1"/>
        <end position="20"/>
    </location>
</feature>
<dbReference type="Proteomes" id="UP001519290">
    <property type="component" value="Unassembled WGS sequence"/>
</dbReference>
<evidence type="ECO:0000313" key="4">
    <source>
        <dbReference type="Proteomes" id="UP001519290"/>
    </source>
</evidence>
<dbReference type="PROSITE" id="PS50995">
    <property type="entry name" value="HTH_MARR_2"/>
    <property type="match status" value="1"/>
</dbReference>
<dbReference type="InterPro" id="IPR036388">
    <property type="entry name" value="WH-like_DNA-bd_sf"/>
</dbReference>
<evidence type="ECO:0000313" key="3">
    <source>
        <dbReference type="EMBL" id="MBP2382503.1"/>
    </source>
</evidence>
<dbReference type="SMART" id="SM00347">
    <property type="entry name" value="HTH_MARR"/>
    <property type="match status" value="1"/>
</dbReference>
<evidence type="ECO:0000259" key="2">
    <source>
        <dbReference type="PROSITE" id="PS50995"/>
    </source>
</evidence>
<dbReference type="PANTHER" id="PTHR33164">
    <property type="entry name" value="TRANSCRIPTIONAL REGULATOR, MARR FAMILY"/>
    <property type="match status" value="1"/>
</dbReference>
<sequence length="165" mass="18241">MIPHGTTPLEEPRSQAGEELSASELAAWRGMLRLTHRLRRELGEELTARHDLSMADYDVLVALAAAPRRSMRMAELAETVLQPRSSLTRIVGSLEARRLVERSHVEGDARGSSATLTPEGVRQFGRAHRTHIAGIRSRFLEHLTTDQLDTLAAAWTCVDPDVVDG</sequence>
<dbReference type="PRINTS" id="PR00598">
    <property type="entry name" value="HTHMARR"/>
</dbReference>
<name>A0ABS4X292_9MICO</name>
<evidence type="ECO:0000256" key="1">
    <source>
        <dbReference type="SAM" id="MobiDB-lite"/>
    </source>
</evidence>
<reference evidence="3 4" key="1">
    <citation type="submission" date="2021-03" db="EMBL/GenBank/DDBJ databases">
        <title>Sequencing the genomes of 1000 actinobacteria strains.</title>
        <authorList>
            <person name="Klenk H.-P."/>
        </authorList>
    </citation>
    <scope>NUCLEOTIDE SEQUENCE [LARGE SCALE GENOMIC DNA]</scope>
    <source>
        <strain evidence="3 4">DSM 14566</strain>
    </source>
</reference>
<dbReference type="Pfam" id="PF12802">
    <property type="entry name" value="MarR_2"/>
    <property type="match status" value="1"/>
</dbReference>
<dbReference type="InterPro" id="IPR036390">
    <property type="entry name" value="WH_DNA-bd_sf"/>
</dbReference>
<accession>A0ABS4X292</accession>
<dbReference type="EMBL" id="JAGIOD010000001">
    <property type="protein sequence ID" value="MBP2382503.1"/>
    <property type="molecule type" value="Genomic_DNA"/>
</dbReference>
<gene>
    <name evidence="3" type="ORF">JOF43_002460</name>
</gene>
<dbReference type="PANTHER" id="PTHR33164:SF99">
    <property type="entry name" value="MARR FAMILY REGULATORY PROTEIN"/>
    <property type="match status" value="1"/>
</dbReference>
<dbReference type="InterPro" id="IPR000835">
    <property type="entry name" value="HTH_MarR-typ"/>
</dbReference>
<keyword evidence="3" id="KW-0238">DNA-binding</keyword>
<feature type="domain" description="HTH marR-type" evidence="2">
    <location>
        <begin position="24"/>
        <end position="160"/>
    </location>
</feature>
<dbReference type="InterPro" id="IPR039422">
    <property type="entry name" value="MarR/SlyA-like"/>
</dbReference>
<keyword evidence="4" id="KW-1185">Reference proteome</keyword>
<dbReference type="SUPFAM" id="SSF46785">
    <property type="entry name" value="Winged helix' DNA-binding domain"/>
    <property type="match status" value="1"/>
</dbReference>